<comment type="caution">
    <text evidence="1">The sequence shown here is derived from an EMBL/GenBank/DDBJ whole genome shotgun (WGS) entry which is preliminary data.</text>
</comment>
<evidence type="ECO:0000313" key="1">
    <source>
        <dbReference type="EMBL" id="KAI3681043.1"/>
    </source>
</evidence>
<proteinExistence type="predicted"/>
<organism evidence="1 2">
    <name type="scientific">Arctium lappa</name>
    <name type="common">Greater burdock</name>
    <name type="synonym">Lappa major</name>
    <dbReference type="NCBI Taxonomy" id="4217"/>
    <lineage>
        <taxon>Eukaryota</taxon>
        <taxon>Viridiplantae</taxon>
        <taxon>Streptophyta</taxon>
        <taxon>Embryophyta</taxon>
        <taxon>Tracheophyta</taxon>
        <taxon>Spermatophyta</taxon>
        <taxon>Magnoliopsida</taxon>
        <taxon>eudicotyledons</taxon>
        <taxon>Gunneridae</taxon>
        <taxon>Pentapetalae</taxon>
        <taxon>asterids</taxon>
        <taxon>campanulids</taxon>
        <taxon>Asterales</taxon>
        <taxon>Asteraceae</taxon>
        <taxon>Carduoideae</taxon>
        <taxon>Cardueae</taxon>
        <taxon>Arctiinae</taxon>
        <taxon>Arctium</taxon>
    </lineage>
</organism>
<accession>A0ACB8Y8Q6</accession>
<protein>
    <submittedName>
        <fullName evidence="1">Uncharacterized protein</fullName>
    </submittedName>
</protein>
<reference evidence="1 2" key="2">
    <citation type="journal article" date="2022" name="Mol. Ecol. Resour.">
        <title>The genomes of chicory, endive, great burdock and yacon provide insights into Asteraceae paleo-polyploidization history and plant inulin production.</title>
        <authorList>
            <person name="Fan W."/>
            <person name="Wang S."/>
            <person name="Wang H."/>
            <person name="Wang A."/>
            <person name="Jiang F."/>
            <person name="Liu H."/>
            <person name="Zhao H."/>
            <person name="Xu D."/>
            <person name="Zhang Y."/>
        </authorList>
    </citation>
    <scope>NUCLEOTIDE SEQUENCE [LARGE SCALE GENOMIC DNA]</scope>
    <source>
        <strain evidence="2">cv. Niubang</strain>
    </source>
</reference>
<keyword evidence="2" id="KW-1185">Reference proteome</keyword>
<name>A0ACB8Y8Q6_ARCLA</name>
<sequence>MKRVSPLTSSNYRKMRDFLHVMDLQPGVTGEVHSSSADDIITSDDRNSVGGGSNIGIGKRSGTTTTDDFPSTGNTTIARRIGRVGTTGIRFRRIGGTICSSGVVVVVVESLGRIWRKRVRNKNLIRDGDDEEGAG</sequence>
<dbReference type="EMBL" id="CM042059">
    <property type="protein sequence ID" value="KAI3681043.1"/>
    <property type="molecule type" value="Genomic_DNA"/>
</dbReference>
<dbReference type="Proteomes" id="UP001055879">
    <property type="component" value="Linkage Group LG13"/>
</dbReference>
<reference evidence="2" key="1">
    <citation type="journal article" date="2022" name="Mol. Ecol. Resour.">
        <title>The genomes of chicory, endive, great burdock and yacon provide insights into Asteraceae palaeo-polyploidization history and plant inulin production.</title>
        <authorList>
            <person name="Fan W."/>
            <person name="Wang S."/>
            <person name="Wang H."/>
            <person name="Wang A."/>
            <person name="Jiang F."/>
            <person name="Liu H."/>
            <person name="Zhao H."/>
            <person name="Xu D."/>
            <person name="Zhang Y."/>
        </authorList>
    </citation>
    <scope>NUCLEOTIDE SEQUENCE [LARGE SCALE GENOMIC DNA]</scope>
    <source>
        <strain evidence="2">cv. Niubang</strain>
    </source>
</reference>
<gene>
    <name evidence="1" type="ORF">L6452_35825</name>
</gene>
<evidence type="ECO:0000313" key="2">
    <source>
        <dbReference type="Proteomes" id="UP001055879"/>
    </source>
</evidence>